<sequence length="314" mass="34730">MDSTGIRIRLATILAGIGIAVIAGLIISVVANYFFNLSYSFSFLGIILVIVLIMDIAQYLLSPYIIGRMYHLRKVNPQDPSTAWLYASLQQVCSYNNQRVPELFIAETPVANAFAYGSLLSGRRMAVTRGLLNILNRDEVEAVMGHEIGHLKHHDVALLLAIGLIPTIIFYFGYSMLFGGGRKGGNGSIFIIALVMMGVSFVFNIMILGVNRMRESYADVNSAQTIPGGAENLQTALAKIVASTPQKKHLRKSAGSSTSSMLMFSGLDQGEMKDHRRLLEEWKHMKISLSQSIFSDHPHPAKRIQMLEKLKKVQ</sequence>
<evidence type="ECO:0000259" key="12">
    <source>
        <dbReference type="Pfam" id="PF01435"/>
    </source>
</evidence>
<gene>
    <name evidence="11" type="primary">htpX</name>
    <name evidence="14" type="ORF">CPM_0291</name>
    <name evidence="13" type="ORF">CSP5_0322</name>
</gene>
<evidence type="ECO:0000256" key="7">
    <source>
        <dbReference type="ARBA" id="ARBA00022833"/>
    </source>
</evidence>
<keyword evidence="5 11" id="KW-0479">Metal-binding</keyword>
<evidence type="ECO:0000256" key="2">
    <source>
        <dbReference type="ARBA" id="ARBA00022475"/>
    </source>
</evidence>
<protein>
    <recommendedName>
        <fullName evidence="11">Protease HtpX homolog</fullName>
        <ecNumber evidence="11">3.4.24.-</ecNumber>
    </recommendedName>
</protein>
<keyword evidence="4 11" id="KW-0812">Transmembrane</keyword>
<accession>A0A1N5SR58</accession>
<dbReference type="AlphaFoldDB" id="A0A1N5SR58"/>
<keyword evidence="6 11" id="KW-0378">Hydrolase</keyword>
<evidence type="ECO:0000313" key="16">
    <source>
        <dbReference type="Proteomes" id="UP000195607"/>
    </source>
</evidence>
<evidence type="ECO:0000313" key="13">
    <source>
        <dbReference type="EMBL" id="SIM38421.1"/>
    </source>
</evidence>
<comment type="subcellular location">
    <subcellularLocation>
        <location evidence="11">Cell membrane</location>
        <topology evidence="11">Multi-pass membrane protein</topology>
    </subcellularLocation>
</comment>
<evidence type="ECO:0000256" key="4">
    <source>
        <dbReference type="ARBA" id="ARBA00022692"/>
    </source>
</evidence>
<keyword evidence="10 11" id="KW-0472">Membrane</keyword>
<dbReference type="EMBL" id="LT719092">
    <property type="protein sequence ID" value="SJK84177.1"/>
    <property type="molecule type" value="Genomic_DNA"/>
</dbReference>
<dbReference type="HAMAP" id="MF_00188">
    <property type="entry name" value="Pept_M48_protease_HtpX"/>
    <property type="match status" value="1"/>
</dbReference>
<feature type="transmembrane region" description="Helical" evidence="11">
    <location>
        <begin position="156"/>
        <end position="177"/>
    </location>
</feature>
<dbReference type="Pfam" id="PF01435">
    <property type="entry name" value="Peptidase_M48"/>
    <property type="match status" value="1"/>
</dbReference>
<dbReference type="PANTHER" id="PTHR43221">
    <property type="entry name" value="PROTEASE HTPX"/>
    <property type="match status" value="1"/>
</dbReference>
<keyword evidence="7 11" id="KW-0862">Zinc</keyword>
<evidence type="ECO:0000256" key="5">
    <source>
        <dbReference type="ARBA" id="ARBA00022723"/>
    </source>
</evidence>
<dbReference type="PANTHER" id="PTHR43221:SF2">
    <property type="entry name" value="PROTEASE HTPX HOMOLOG"/>
    <property type="match status" value="1"/>
</dbReference>
<dbReference type="NCBIfam" id="NF002322">
    <property type="entry name" value="PRK01265.1"/>
    <property type="match status" value="1"/>
</dbReference>
<keyword evidence="15" id="KW-1185">Reference proteome</keyword>
<feature type="active site" evidence="11">
    <location>
        <position position="147"/>
    </location>
</feature>
<dbReference type="OrthoDB" id="28389at2157"/>
<comment type="cofactor">
    <cofactor evidence="11">
        <name>Zn(2+)</name>
        <dbReference type="ChEBI" id="CHEBI:29105"/>
    </cofactor>
    <text evidence="11">Binds 1 zinc ion per subunit.</text>
</comment>
<evidence type="ECO:0000256" key="9">
    <source>
        <dbReference type="ARBA" id="ARBA00023049"/>
    </source>
</evidence>
<feature type="domain" description="Peptidase M48" evidence="12">
    <location>
        <begin position="104"/>
        <end position="310"/>
    </location>
</feature>
<feature type="transmembrane region" description="Helical" evidence="11">
    <location>
        <begin position="12"/>
        <end position="35"/>
    </location>
</feature>
<feature type="transmembrane region" description="Helical" evidence="11">
    <location>
        <begin position="189"/>
        <end position="210"/>
    </location>
</feature>
<dbReference type="EC" id="3.4.24.-" evidence="11"/>
<organism evidence="13 16">
    <name type="scientific">Cuniculiplasma divulgatum</name>
    <dbReference type="NCBI Taxonomy" id="1673428"/>
    <lineage>
        <taxon>Archaea</taxon>
        <taxon>Methanobacteriati</taxon>
        <taxon>Thermoplasmatota</taxon>
        <taxon>Thermoplasmata</taxon>
        <taxon>Thermoplasmatales</taxon>
        <taxon>Cuniculiplasmataceae</taxon>
        <taxon>Cuniculiplasma</taxon>
    </lineage>
</organism>
<dbReference type="GO" id="GO:0006508">
    <property type="term" value="P:proteolysis"/>
    <property type="evidence" value="ECO:0007669"/>
    <property type="project" value="UniProtKB-KW"/>
</dbReference>
<keyword evidence="8 11" id="KW-1133">Transmembrane helix</keyword>
<reference evidence="15" key="3">
    <citation type="submission" date="2016-06" db="EMBL/GenBank/DDBJ databases">
        <authorList>
            <person name="Toshchakov V.S."/>
        </authorList>
    </citation>
    <scope>NUCLEOTIDE SEQUENCE [LARGE SCALE GENOMIC DNA]</scope>
    <source>
        <strain>PM4 (JCM 30641</strain>
        <strain evidence="15">\VKM B-2940)</strain>
    </source>
</reference>
<evidence type="ECO:0000313" key="15">
    <source>
        <dbReference type="Proteomes" id="UP000187822"/>
    </source>
</evidence>
<keyword evidence="9 11" id="KW-0482">Metalloprotease</keyword>
<dbReference type="InterPro" id="IPR001915">
    <property type="entry name" value="Peptidase_M48"/>
</dbReference>
<reference evidence="14" key="2">
    <citation type="submission" date="2016-06" db="EMBL/GenBank/DDBJ databases">
        <authorList>
            <person name="Olsen C.W."/>
            <person name="Carey S."/>
            <person name="Hinshaw L."/>
            <person name="Karasin A.I."/>
        </authorList>
    </citation>
    <scope>NUCLEOTIDE SEQUENCE [LARGE SCALE GENOMIC DNA]</scope>
    <source>
        <strain evidence="14">PM4</strain>
    </source>
</reference>
<proteinExistence type="inferred from homology"/>
<evidence type="ECO:0000256" key="1">
    <source>
        <dbReference type="ARBA" id="ARBA00009779"/>
    </source>
</evidence>
<evidence type="ECO:0000256" key="8">
    <source>
        <dbReference type="ARBA" id="ARBA00022989"/>
    </source>
</evidence>
<dbReference type="Gene3D" id="3.30.2010.10">
    <property type="entry name" value="Metalloproteases ('zincins'), catalytic domain"/>
    <property type="match status" value="1"/>
</dbReference>
<dbReference type="InterPro" id="IPR050083">
    <property type="entry name" value="HtpX_protease"/>
</dbReference>
<feature type="binding site" evidence="11">
    <location>
        <position position="150"/>
    </location>
    <ligand>
        <name>Zn(2+)</name>
        <dbReference type="ChEBI" id="CHEBI:29105"/>
        <note>catalytic</note>
    </ligand>
</feature>
<dbReference type="GO" id="GO:0005886">
    <property type="term" value="C:plasma membrane"/>
    <property type="evidence" value="ECO:0007669"/>
    <property type="project" value="UniProtKB-SubCell"/>
</dbReference>
<reference evidence="13 16" key="1">
    <citation type="submission" date="2016-04" db="EMBL/GenBank/DDBJ databases">
        <authorList>
            <person name="Evans L.H."/>
            <person name="Alamgir A."/>
            <person name="Owens N."/>
            <person name="Weber N.D."/>
            <person name="Virtaneva K."/>
            <person name="Barbian K."/>
            <person name="Babar A."/>
            <person name="Rosenke K."/>
        </authorList>
    </citation>
    <scope>NUCLEOTIDE SEQUENCE [LARGE SCALE GENOMIC DNA]</scope>
    <source>
        <strain evidence="13">S5</strain>
        <strain evidence="16">S5(T) (JCM 30642 \VKM B-2941)</strain>
    </source>
</reference>
<evidence type="ECO:0000256" key="3">
    <source>
        <dbReference type="ARBA" id="ARBA00022670"/>
    </source>
</evidence>
<keyword evidence="2 11" id="KW-1003">Cell membrane</keyword>
<dbReference type="CDD" id="cd07338">
    <property type="entry name" value="M48B_HtpX_like"/>
    <property type="match status" value="1"/>
</dbReference>
<dbReference type="Proteomes" id="UP000187822">
    <property type="component" value="Chromosome I"/>
</dbReference>
<dbReference type="EMBL" id="LT671858">
    <property type="protein sequence ID" value="SIM38421.1"/>
    <property type="molecule type" value="Genomic_DNA"/>
</dbReference>
<dbReference type="GO" id="GO:0008270">
    <property type="term" value="F:zinc ion binding"/>
    <property type="evidence" value="ECO:0007669"/>
    <property type="project" value="UniProtKB-UniRule"/>
</dbReference>
<feature type="binding site" evidence="11">
    <location>
        <position position="215"/>
    </location>
    <ligand>
        <name>Zn(2+)</name>
        <dbReference type="ChEBI" id="CHEBI:29105"/>
        <note>catalytic</note>
    </ligand>
</feature>
<dbReference type="KEGG" id="cdiv:CPM_0291"/>
<keyword evidence="3 11" id="KW-0645">Protease</keyword>
<dbReference type="Proteomes" id="UP000195607">
    <property type="component" value="Chromosome I"/>
</dbReference>
<dbReference type="GeneID" id="41587625"/>
<dbReference type="RefSeq" id="WP_077075873.1">
    <property type="nucleotide sequence ID" value="NZ_LT671858.1"/>
</dbReference>
<evidence type="ECO:0000256" key="6">
    <source>
        <dbReference type="ARBA" id="ARBA00022801"/>
    </source>
</evidence>
<name>A0A1N5SR58_9ARCH</name>
<evidence type="ECO:0000256" key="11">
    <source>
        <dbReference type="HAMAP-Rule" id="MF_00188"/>
    </source>
</evidence>
<dbReference type="InterPro" id="IPR022919">
    <property type="entry name" value="Pept_M48_protease_HtpX"/>
</dbReference>
<feature type="transmembrane region" description="Helical" evidence="11">
    <location>
        <begin position="41"/>
        <end position="61"/>
    </location>
</feature>
<dbReference type="GO" id="GO:0004222">
    <property type="term" value="F:metalloendopeptidase activity"/>
    <property type="evidence" value="ECO:0007669"/>
    <property type="project" value="UniProtKB-UniRule"/>
</dbReference>
<comment type="similarity">
    <text evidence="1 11">Belongs to the peptidase M48B family.</text>
</comment>
<dbReference type="STRING" id="1673428.CPM_0291"/>
<feature type="binding site" evidence="11">
    <location>
        <position position="146"/>
    </location>
    <ligand>
        <name>Zn(2+)</name>
        <dbReference type="ChEBI" id="CHEBI:29105"/>
        <note>catalytic</note>
    </ligand>
</feature>
<evidence type="ECO:0000313" key="14">
    <source>
        <dbReference type="EMBL" id="SJK84177.1"/>
    </source>
</evidence>
<evidence type="ECO:0000256" key="10">
    <source>
        <dbReference type="ARBA" id="ARBA00023136"/>
    </source>
</evidence>